<reference evidence="9" key="2">
    <citation type="submission" date="2020-09" db="EMBL/GenBank/DDBJ databases">
        <authorList>
            <person name="Sun Q."/>
            <person name="Kim S."/>
        </authorList>
    </citation>
    <scope>NUCLEOTIDE SEQUENCE</scope>
    <source>
        <strain evidence="9">KCTC 22169</strain>
    </source>
</reference>
<dbReference type="InterPro" id="IPR036188">
    <property type="entry name" value="FAD/NAD-bd_sf"/>
</dbReference>
<evidence type="ECO:0000256" key="2">
    <source>
        <dbReference type="ARBA" id="ARBA00004749"/>
    </source>
</evidence>
<dbReference type="GO" id="GO:0008681">
    <property type="term" value="F:2-octaprenyl-6-methoxyphenol hydroxylase activity"/>
    <property type="evidence" value="ECO:0007669"/>
    <property type="project" value="TreeGrafter"/>
</dbReference>
<evidence type="ECO:0000256" key="1">
    <source>
        <dbReference type="ARBA" id="ARBA00001974"/>
    </source>
</evidence>
<keyword evidence="5" id="KW-0274">FAD</keyword>
<dbReference type="AlphaFoldDB" id="A0A918K415"/>
<protein>
    <submittedName>
        <fullName evidence="9">2-octaprenyl-6-methoxyphenyl hydroxylase</fullName>
    </submittedName>
</protein>
<proteinExistence type="inferred from homology"/>
<dbReference type="PANTHER" id="PTHR43876">
    <property type="entry name" value="UBIQUINONE BIOSYNTHESIS MONOOXYGENASE COQ6, MITOCHONDRIAL"/>
    <property type="match status" value="1"/>
</dbReference>
<dbReference type="SUPFAM" id="SSF51905">
    <property type="entry name" value="FAD/NAD(P)-binding domain"/>
    <property type="match status" value="1"/>
</dbReference>
<comment type="caution">
    <text evidence="9">The sequence shown here is derived from an EMBL/GenBank/DDBJ whole genome shotgun (WGS) entry which is preliminary data.</text>
</comment>
<accession>A0A918K415</accession>
<comment type="cofactor">
    <cofactor evidence="1">
        <name>FAD</name>
        <dbReference type="ChEBI" id="CHEBI:57692"/>
    </cofactor>
</comment>
<dbReference type="InterPro" id="IPR002938">
    <property type="entry name" value="FAD-bd"/>
</dbReference>
<dbReference type="Gene3D" id="3.50.50.60">
    <property type="entry name" value="FAD/NAD(P)-binding domain"/>
    <property type="match status" value="2"/>
</dbReference>
<evidence type="ECO:0000256" key="3">
    <source>
        <dbReference type="ARBA" id="ARBA00005349"/>
    </source>
</evidence>
<feature type="domain" description="FAD-binding" evidence="8">
    <location>
        <begin position="5"/>
        <end position="313"/>
    </location>
</feature>
<evidence type="ECO:0000256" key="4">
    <source>
        <dbReference type="ARBA" id="ARBA00022630"/>
    </source>
</evidence>
<organism evidence="9 10">
    <name type="scientific">Saccharospirillum salsuginis</name>
    <dbReference type="NCBI Taxonomy" id="418750"/>
    <lineage>
        <taxon>Bacteria</taxon>
        <taxon>Pseudomonadati</taxon>
        <taxon>Pseudomonadota</taxon>
        <taxon>Gammaproteobacteria</taxon>
        <taxon>Oceanospirillales</taxon>
        <taxon>Saccharospirillaceae</taxon>
        <taxon>Saccharospirillum</taxon>
    </lineage>
</organism>
<dbReference type="Proteomes" id="UP000626148">
    <property type="component" value="Unassembled WGS sequence"/>
</dbReference>
<evidence type="ECO:0000256" key="5">
    <source>
        <dbReference type="ARBA" id="ARBA00022827"/>
    </source>
</evidence>
<dbReference type="GO" id="GO:0071949">
    <property type="term" value="F:FAD binding"/>
    <property type="evidence" value="ECO:0007669"/>
    <property type="project" value="InterPro"/>
</dbReference>
<keyword evidence="7" id="KW-0503">Monooxygenase</keyword>
<reference evidence="9" key="1">
    <citation type="journal article" date="2014" name="Int. J. Syst. Evol. Microbiol.">
        <title>Complete genome sequence of Corynebacterium casei LMG S-19264T (=DSM 44701T), isolated from a smear-ripened cheese.</title>
        <authorList>
            <consortium name="US DOE Joint Genome Institute (JGI-PGF)"/>
            <person name="Walter F."/>
            <person name="Albersmeier A."/>
            <person name="Kalinowski J."/>
            <person name="Ruckert C."/>
        </authorList>
    </citation>
    <scope>NUCLEOTIDE SEQUENCE</scope>
    <source>
        <strain evidence="9">KCTC 22169</strain>
    </source>
</reference>
<evidence type="ECO:0000313" key="9">
    <source>
        <dbReference type="EMBL" id="GGX45037.1"/>
    </source>
</evidence>
<comment type="pathway">
    <text evidence="2">Cofactor biosynthesis; ubiquinone biosynthesis.</text>
</comment>
<dbReference type="NCBIfam" id="TIGR01988">
    <property type="entry name" value="Ubi-OHases"/>
    <property type="match status" value="1"/>
</dbReference>
<keyword evidence="6" id="KW-0560">Oxidoreductase</keyword>
<dbReference type="InterPro" id="IPR010971">
    <property type="entry name" value="UbiH/COQ6"/>
</dbReference>
<evidence type="ECO:0000313" key="10">
    <source>
        <dbReference type="Proteomes" id="UP000626148"/>
    </source>
</evidence>
<dbReference type="PANTHER" id="PTHR43876:SF8">
    <property type="entry name" value="2-OCTAPRENYL-6-METHOXYPHENOL HYDROXYLASE"/>
    <property type="match status" value="1"/>
</dbReference>
<evidence type="ECO:0000256" key="6">
    <source>
        <dbReference type="ARBA" id="ARBA00023002"/>
    </source>
</evidence>
<dbReference type="EMBL" id="BMXR01000002">
    <property type="protein sequence ID" value="GGX45037.1"/>
    <property type="molecule type" value="Genomic_DNA"/>
</dbReference>
<keyword evidence="4" id="KW-0285">Flavoprotein</keyword>
<evidence type="ECO:0000259" key="8">
    <source>
        <dbReference type="Pfam" id="PF01494"/>
    </source>
</evidence>
<dbReference type="PRINTS" id="PR00420">
    <property type="entry name" value="RNGMNOXGNASE"/>
</dbReference>
<gene>
    <name evidence="9" type="ORF">GCM10007392_09810</name>
</gene>
<comment type="similarity">
    <text evidence="3">Belongs to the UbiH/COQ6 family.</text>
</comment>
<dbReference type="InterPro" id="IPR051205">
    <property type="entry name" value="UbiH/COQ6_monooxygenase"/>
</dbReference>
<sequence>MASFDIAIVGGGMVGLTLVRALRPALDAGARLVLIDPAPQPANAAPNSPSFDDRATALSAFTQTALDRLDVGSRLEPHASRIDWIEVSDRGHAGYQVMDAREFPGHPFGAVVANRNLGLALWQACADLDNVDWRFESSVDRLKPEADHQQLTLTDGEVLTARQVFLCDGGRSPLADRLGIGHRLHDYHARARVASLRTEEPHRGRAFERFTEDGPIALLPFGDYSALVWTVPEHLEGRVQAMDQAQQLAWLNEHFGQRLGRITDISETADYPLVLRQCLEPVRHRLMVLGNSAATLHPVAGQGFNLAIRSVLRAADRMNTRLVDNLDPGDYATLNDLAQAIDRDQSMTARLSDGLVRTFASNRLGFRLGRNLGLGILDRHPQLNKAFTLASMGLLQGAPLPEGARP</sequence>
<name>A0A918K415_9GAMM</name>
<dbReference type="RefSeq" id="WP_189607375.1">
    <property type="nucleotide sequence ID" value="NZ_BMXR01000002.1"/>
</dbReference>
<keyword evidence="10" id="KW-1185">Reference proteome</keyword>
<dbReference type="Pfam" id="PF01494">
    <property type="entry name" value="FAD_binding_3"/>
    <property type="match status" value="1"/>
</dbReference>
<dbReference type="GO" id="GO:0006744">
    <property type="term" value="P:ubiquinone biosynthetic process"/>
    <property type="evidence" value="ECO:0007669"/>
    <property type="project" value="InterPro"/>
</dbReference>
<evidence type="ECO:0000256" key="7">
    <source>
        <dbReference type="ARBA" id="ARBA00023033"/>
    </source>
</evidence>